<dbReference type="AlphaFoldDB" id="A0A5B0ML59"/>
<feature type="region of interest" description="Disordered" evidence="1">
    <location>
        <begin position="23"/>
        <end position="57"/>
    </location>
</feature>
<feature type="compositionally biased region" description="Low complexity" evidence="1">
    <location>
        <begin position="241"/>
        <end position="254"/>
    </location>
</feature>
<feature type="compositionally biased region" description="Polar residues" evidence="1">
    <location>
        <begin position="34"/>
        <end position="51"/>
    </location>
</feature>
<comment type="caution">
    <text evidence="2">The sequence shown here is derived from an EMBL/GenBank/DDBJ whole genome shotgun (WGS) entry which is preliminary data.</text>
</comment>
<evidence type="ECO:0000313" key="2">
    <source>
        <dbReference type="EMBL" id="KAA1077362.1"/>
    </source>
</evidence>
<feature type="compositionally biased region" description="Polar residues" evidence="1">
    <location>
        <begin position="230"/>
        <end position="239"/>
    </location>
</feature>
<proteinExistence type="predicted"/>
<organism evidence="2 3">
    <name type="scientific">Puccinia graminis f. sp. tritici</name>
    <dbReference type="NCBI Taxonomy" id="56615"/>
    <lineage>
        <taxon>Eukaryota</taxon>
        <taxon>Fungi</taxon>
        <taxon>Dikarya</taxon>
        <taxon>Basidiomycota</taxon>
        <taxon>Pucciniomycotina</taxon>
        <taxon>Pucciniomycetes</taxon>
        <taxon>Pucciniales</taxon>
        <taxon>Pucciniaceae</taxon>
        <taxon>Puccinia</taxon>
    </lineage>
</organism>
<reference evidence="2 3" key="1">
    <citation type="submission" date="2019-05" db="EMBL/GenBank/DDBJ databases">
        <title>Emergence of the Ug99 lineage of the wheat stem rust pathogen through somatic hybridization.</title>
        <authorList>
            <person name="Li F."/>
            <person name="Upadhyaya N.M."/>
            <person name="Sperschneider J."/>
            <person name="Matny O."/>
            <person name="Nguyen-Phuc H."/>
            <person name="Mago R."/>
            <person name="Raley C."/>
            <person name="Miller M.E."/>
            <person name="Silverstein K.A.T."/>
            <person name="Henningsen E."/>
            <person name="Hirsch C.D."/>
            <person name="Visser B."/>
            <person name="Pretorius Z.A."/>
            <person name="Steffenson B.J."/>
            <person name="Schwessinger B."/>
            <person name="Dodds P.N."/>
            <person name="Figueroa M."/>
        </authorList>
    </citation>
    <scope>NUCLEOTIDE SEQUENCE [LARGE SCALE GENOMIC DNA]</scope>
    <source>
        <strain evidence="2">21-0</strain>
    </source>
</reference>
<feature type="compositionally biased region" description="Polar residues" evidence="1">
    <location>
        <begin position="255"/>
        <end position="264"/>
    </location>
</feature>
<sequence>MMLPLPLPSSSIPPVPMAISTKFSSLRSSRRSAAPSNVIHQDQPPTQTTGYQPGALEPADLIRNNSMAATENTLGTKLEKKTRLKFFRRFSTRFASKPQEPKSDPIDPTLTATSDPMPNLVPLGKTNSNDPAMAPSDFTSNPCDFPAKAPFNVVPKTSASLSCDETGSLYRPKDAHGACAAETHCGLKSPSRASRSFWKRLSLSPSLQADPEVAGLATPEMSMSPVEDGNPTNVSSDGHPSSIMSSELSSAPSSANETADTSLASADEAESVEECGLAGIGLRDRRSICLHSLPIRNALGPSPLAGPTNIKPLVHPAMRYAPSSSSPLSSRLAPSSSTAENHPSTSSNLRTGPKRLSALSHTSSPVPSSLSQNKHRMSSAYLNLVPAQTYVDSETLMRILRGPSSYPEDH</sequence>
<keyword evidence="3" id="KW-1185">Reference proteome</keyword>
<name>A0A5B0ML59_PUCGR</name>
<gene>
    <name evidence="2" type="ORF">PGT21_004678</name>
</gene>
<feature type="region of interest" description="Disordered" evidence="1">
    <location>
        <begin position="321"/>
        <end position="374"/>
    </location>
</feature>
<dbReference type="OrthoDB" id="2502236at2759"/>
<protein>
    <submittedName>
        <fullName evidence="2">Uncharacterized protein</fullName>
    </submittedName>
</protein>
<feature type="region of interest" description="Disordered" evidence="1">
    <location>
        <begin position="220"/>
        <end position="270"/>
    </location>
</feature>
<accession>A0A5B0ML59</accession>
<feature type="compositionally biased region" description="Polar residues" evidence="1">
    <location>
        <begin position="338"/>
        <end position="350"/>
    </location>
</feature>
<dbReference type="Proteomes" id="UP000324748">
    <property type="component" value="Unassembled WGS sequence"/>
</dbReference>
<dbReference type="EMBL" id="VSWC01000144">
    <property type="protein sequence ID" value="KAA1077362.1"/>
    <property type="molecule type" value="Genomic_DNA"/>
</dbReference>
<feature type="region of interest" description="Disordered" evidence="1">
    <location>
        <begin position="92"/>
        <end position="115"/>
    </location>
</feature>
<feature type="compositionally biased region" description="Low complexity" evidence="1">
    <location>
        <begin position="357"/>
        <end position="371"/>
    </location>
</feature>
<evidence type="ECO:0000256" key="1">
    <source>
        <dbReference type="SAM" id="MobiDB-lite"/>
    </source>
</evidence>
<feature type="compositionally biased region" description="Low complexity" evidence="1">
    <location>
        <begin position="321"/>
        <end position="337"/>
    </location>
</feature>
<evidence type="ECO:0000313" key="3">
    <source>
        <dbReference type="Proteomes" id="UP000324748"/>
    </source>
</evidence>